<accession>A0A8H7A882</accession>
<dbReference type="OrthoDB" id="4368006at2759"/>
<evidence type="ECO:0000313" key="4">
    <source>
        <dbReference type="Proteomes" id="UP000606974"/>
    </source>
</evidence>
<keyword evidence="1" id="KW-0677">Repeat</keyword>
<dbReference type="AlphaFoldDB" id="A0A8H7A882"/>
<evidence type="ECO:0000259" key="2">
    <source>
        <dbReference type="Pfam" id="PF24883"/>
    </source>
</evidence>
<protein>
    <recommendedName>
        <fullName evidence="2">Nephrocystin 3-like N-terminal domain-containing protein</fullName>
    </recommendedName>
</protein>
<comment type="caution">
    <text evidence="3">The sequence shown here is derived from an EMBL/GenBank/DDBJ whole genome shotgun (WGS) entry which is preliminary data.</text>
</comment>
<dbReference type="Proteomes" id="UP000606974">
    <property type="component" value="Unassembled WGS sequence"/>
</dbReference>
<keyword evidence="4" id="KW-1185">Reference proteome</keyword>
<gene>
    <name evidence="3" type="ORF">GJ744_004813</name>
</gene>
<evidence type="ECO:0000256" key="1">
    <source>
        <dbReference type="ARBA" id="ARBA00022737"/>
    </source>
</evidence>
<dbReference type="InterPro" id="IPR056884">
    <property type="entry name" value="NPHP3-like_N"/>
</dbReference>
<name>A0A8H7A882_9EURO</name>
<reference evidence="3" key="1">
    <citation type="submission" date="2020-02" db="EMBL/GenBank/DDBJ databases">
        <authorList>
            <person name="Palmer J.M."/>
        </authorList>
    </citation>
    <scope>NUCLEOTIDE SEQUENCE</scope>
    <source>
        <strain evidence="3">EPUS1.4</strain>
        <tissue evidence="3">Thallus</tissue>
    </source>
</reference>
<dbReference type="Pfam" id="PF24883">
    <property type="entry name" value="NPHP3_N"/>
    <property type="match status" value="1"/>
</dbReference>
<sequence>MRSDLLPTPDPTPTPPEYSAAAGDVVCILDALDECASDGQLTLISFLVEFYNSTTAEASRSSTLKFLGTSRPYDNIERPFHGIAAGLPTIRLAGEEENRPNSPICCPLSVHHLWPENLSRAMTEVSRIL</sequence>
<proteinExistence type="predicted"/>
<evidence type="ECO:0000313" key="3">
    <source>
        <dbReference type="EMBL" id="KAF7502937.1"/>
    </source>
</evidence>
<feature type="domain" description="Nephrocystin 3-like N-terminal" evidence="2">
    <location>
        <begin position="21"/>
        <end position="71"/>
    </location>
</feature>
<organism evidence="3 4">
    <name type="scientific">Endocarpon pusillum</name>
    <dbReference type="NCBI Taxonomy" id="364733"/>
    <lineage>
        <taxon>Eukaryota</taxon>
        <taxon>Fungi</taxon>
        <taxon>Dikarya</taxon>
        <taxon>Ascomycota</taxon>
        <taxon>Pezizomycotina</taxon>
        <taxon>Eurotiomycetes</taxon>
        <taxon>Chaetothyriomycetidae</taxon>
        <taxon>Verrucariales</taxon>
        <taxon>Verrucariaceae</taxon>
        <taxon>Endocarpon</taxon>
    </lineage>
</organism>
<dbReference type="EMBL" id="JAACFV010000208">
    <property type="protein sequence ID" value="KAF7502937.1"/>
    <property type="molecule type" value="Genomic_DNA"/>
</dbReference>